<evidence type="ECO:0000313" key="5">
    <source>
        <dbReference type="Proteomes" id="UP000185511"/>
    </source>
</evidence>
<dbReference type="InterPro" id="IPR029058">
    <property type="entry name" value="AB_hydrolase_fold"/>
</dbReference>
<feature type="domain" description="AB hydrolase-1" evidence="3">
    <location>
        <begin position="79"/>
        <end position="187"/>
    </location>
</feature>
<evidence type="ECO:0000313" key="4">
    <source>
        <dbReference type="EMBL" id="APU13562.1"/>
    </source>
</evidence>
<dbReference type="KEGG" id="acad:UA74_07465"/>
<keyword evidence="4" id="KW-0378">Hydrolase</keyword>
<dbReference type="AlphaFoldDB" id="A0AAC9LBC1"/>
<dbReference type="PROSITE" id="PS51257">
    <property type="entry name" value="PROKAR_LIPOPROTEIN"/>
    <property type="match status" value="1"/>
</dbReference>
<dbReference type="PANTHER" id="PTHR43798:SF33">
    <property type="entry name" value="HYDROLASE, PUTATIVE (AFU_ORTHOLOGUE AFUA_2G14860)-RELATED"/>
    <property type="match status" value="1"/>
</dbReference>
<evidence type="ECO:0000256" key="1">
    <source>
        <dbReference type="SAM" id="MobiDB-lite"/>
    </source>
</evidence>
<dbReference type="Gene3D" id="3.40.50.1820">
    <property type="entry name" value="alpha/beta hydrolase"/>
    <property type="match status" value="1"/>
</dbReference>
<evidence type="ECO:0000256" key="2">
    <source>
        <dbReference type="SAM" id="SignalP"/>
    </source>
</evidence>
<feature type="compositionally biased region" description="Polar residues" evidence="1">
    <location>
        <begin position="35"/>
        <end position="44"/>
    </location>
</feature>
<keyword evidence="5" id="KW-1185">Reference proteome</keyword>
<keyword evidence="4" id="KW-0808">Transferase</keyword>
<dbReference type="EMBL" id="CP016076">
    <property type="protein sequence ID" value="APU13562.1"/>
    <property type="molecule type" value="Genomic_DNA"/>
</dbReference>
<protein>
    <submittedName>
        <fullName evidence="4">Hydrolase or acyltransferase of alpha/beta superfamily</fullName>
    </submittedName>
</protein>
<dbReference type="GO" id="GO:0016787">
    <property type="term" value="F:hydrolase activity"/>
    <property type="evidence" value="ECO:0007669"/>
    <property type="project" value="UniProtKB-KW"/>
</dbReference>
<dbReference type="RefSeq" id="WP_075739641.1">
    <property type="nucleotide sequence ID" value="NZ_CP016076.1"/>
</dbReference>
<dbReference type="InterPro" id="IPR050266">
    <property type="entry name" value="AB_hydrolase_sf"/>
</dbReference>
<dbReference type="PANTHER" id="PTHR43798">
    <property type="entry name" value="MONOACYLGLYCEROL LIPASE"/>
    <property type="match status" value="1"/>
</dbReference>
<reference evidence="5" key="1">
    <citation type="submission" date="2016-06" db="EMBL/GenBank/DDBJ databases">
        <title>Complete genome sequence of Actinoalloteichus fjordicus DSM 46855 (=ADI127-17), type strain of the new species Actinoalloteichus fjordicus.</title>
        <authorList>
            <person name="Ruckert C."/>
            <person name="Nouioui I."/>
            <person name="Willmese J."/>
            <person name="van Wezel G."/>
            <person name="Klenk H.-P."/>
            <person name="Kalinowski J."/>
            <person name="Zotchev S.B."/>
        </authorList>
    </citation>
    <scope>NUCLEOTIDE SEQUENCE [LARGE SCALE GENOMIC DNA]</scope>
    <source>
        <strain evidence="5">ADI127-7</strain>
    </source>
</reference>
<dbReference type="Proteomes" id="UP000185511">
    <property type="component" value="Chromosome"/>
</dbReference>
<dbReference type="Pfam" id="PF00561">
    <property type="entry name" value="Abhydrolase_1"/>
    <property type="match status" value="1"/>
</dbReference>
<feature type="chain" id="PRO_5041999531" evidence="2">
    <location>
        <begin position="23"/>
        <end position="305"/>
    </location>
</feature>
<dbReference type="GO" id="GO:0016020">
    <property type="term" value="C:membrane"/>
    <property type="evidence" value="ECO:0007669"/>
    <property type="project" value="TreeGrafter"/>
</dbReference>
<keyword evidence="4" id="KW-0012">Acyltransferase</keyword>
<dbReference type="SUPFAM" id="SSF53474">
    <property type="entry name" value="alpha/beta-Hydrolases"/>
    <property type="match status" value="1"/>
</dbReference>
<evidence type="ECO:0000259" key="3">
    <source>
        <dbReference type="Pfam" id="PF00561"/>
    </source>
</evidence>
<keyword evidence="2" id="KW-0732">Signal</keyword>
<gene>
    <name evidence="4" type="ORF">UA74_07465</name>
</gene>
<dbReference type="GO" id="GO:0016746">
    <property type="term" value="F:acyltransferase activity"/>
    <property type="evidence" value="ECO:0007669"/>
    <property type="project" value="UniProtKB-KW"/>
</dbReference>
<accession>A0AAC9LBC1</accession>
<organism evidence="4 5">
    <name type="scientific">Actinoalloteichus fjordicus</name>
    <dbReference type="NCBI Taxonomy" id="1612552"/>
    <lineage>
        <taxon>Bacteria</taxon>
        <taxon>Bacillati</taxon>
        <taxon>Actinomycetota</taxon>
        <taxon>Actinomycetes</taxon>
        <taxon>Pseudonocardiales</taxon>
        <taxon>Pseudonocardiaceae</taxon>
        <taxon>Actinoalloteichus</taxon>
    </lineage>
</organism>
<dbReference type="InterPro" id="IPR000073">
    <property type="entry name" value="AB_hydrolase_1"/>
</dbReference>
<name>A0AAC9LBC1_9PSEU</name>
<feature type="region of interest" description="Disordered" evidence="1">
    <location>
        <begin position="27"/>
        <end position="48"/>
    </location>
</feature>
<feature type="signal peptide" evidence="2">
    <location>
        <begin position="1"/>
        <end position="22"/>
    </location>
</feature>
<proteinExistence type="predicted"/>
<sequence length="305" mass="31225">MIRNGRASALIALFAVAGVGLAGCGDSAPEEAAPATNSSSSDTTEQADDAAPFTGVQQIDVDGSSVNVSCSGTPTDGRPVIVLLHGGGHSLDMLADLQDTLGETDRACSYDRLGAGASDAPSEPQTIESSGVVLTGVLDEVAGDAPVVLAGHSLGGLLSARYAPDHQDRVAGLVLMDATSPTQAADLARDVPESAGGPAADLRDQTLAVIDGENPEMLAFPDADVRSAGDIPVEVVQHGVPYLEEVPEYGAAMEQAWAEGQEKWLAVSSNSTLSTAENSGHEIYLDEPEVAVEAIRRVVEAAGQR</sequence>